<accession>S3CCE4</accession>
<keyword evidence="1" id="KW-0496">Mitochondrion</keyword>
<evidence type="ECO:0000313" key="4">
    <source>
        <dbReference type="EMBL" id="EPE09651.1"/>
    </source>
</evidence>
<evidence type="ECO:0000259" key="3">
    <source>
        <dbReference type="PROSITE" id="PS50969"/>
    </source>
</evidence>
<reference evidence="4 5" key="1">
    <citation type="journal article" date="2013" name="BMC Genomics">
        <title>The genome and transcriptome of the pine saprophyte Ophiostoma piceae, and a comparison with the bark beetle-associated pine pathogen Grosmannia clavigera.</title>
        <authorList>
            <person name="Haridas S."/>
            <person name="Wang Y."/>
            <person name="Lim L."/>
            <person name="Massoumi Alamouti S."/>
            <person name="Jackman S."/>
            <person name="Docking R."/>
            <person name="Robertson G."/>
            <person name="Birol I."/>
            <person name="Bohlmann J."/>
            <person name="Breuil C."/>
        </authorList>
    </citation>
    <scope>NUCLEOTIDE SEQUENCE [LARGE SCALE GENOMIC DNA]</scope>
    <source>
        <strain evidence="4 5">UAMH 11346</strain>
    </source>
</reference>
<dbReference type="PROSITE" id="PS50969">
    <property type="entry name" value="FCP1"/>
    <property type="match status" value="1"/>
</dbReference>
<keyword evidence="5" id="KW-1185">Reference proteome</keyword>
<dbReference type="PANTHER" id="PTHR12210">
    <property type="entry name" value="DULLARD PROTEIN PHOSPHATASE"/>
    <property type="match status" value="1"/>
</dbReference>
<comment type="subcellular location">
    <subcellularLocation>
        <location evidence="1">Mitochondrion inner membrane</location>
        <topology evidence="1">Single-pass membrane protein</topology>
    </subcellularLocation>
</comment>
<dbReference type="Pfam" id="PF03031">
    <property type="entry name" value="NIF"/>
    <property type="match status" value="1"/>
</dbReference>
<dbReference type="InterPro" id="IPR023214">
    <property type="entry name" value="HAD_sf"/>
</dbReference>
<dbReference type="HOGENOM" id="CLU_459330_0_0_1"/>
<gene>
    <name evidence="4" type="ORF">F503_07427</name>
</gene>
<dbReference type="STRING" id="1262450.S3CCE4"/>
<dbReference type="GO" id="GO:0015031">
    <property type="term" value="P:protein transport"/>
    <property type="evidence" value="ECO:0007669"/>
    <property type="project" value="UniProtKB-KW"/>
</dbReference>
<dbReference type="eggNOG" id="KOG1605">
    <property type="taxonomic scope" value="Eukaryota"/>
</dbReference>
<keyword evidence="1" id="KW-0653">Protein transport</keyword>
<dbReference type="VEuPathDB" id="FungiDB:F503_07427"/>
<evidence type="ECO:0000256" key="2">
    <source>
        <dbReference type="SAM" id="MobiDB-lite"/>
    </source>
</evidence>
<feature type="region of interest" description="Disordered" evidence="2">
    <location>
        <begin position="312"/>
        <end position="333"/>
    </location>
</feature>
<keyword evidence="1" id="KW-0811">Translocation</keyword>
<dbReference type="Proteomes" id="UP000016923">
    <property type="component" value="Unassembled WGS sequence"/>
</dbReference>
<dbReference type="GO" id="GO:0005744">
    <property type="term" value="C:TIM23 mitochondrial import inner membrane translocase complex"/>
    <property type="evidence" value="ECO:0007669"/>
    <property type="project" value="UniProtKB-UniRule"/>
</dbReference>
<dbReference type="InterPro" id="IPR004274">
    <property type="entry name" value="FCP1_dom"/>
</dbReference>
<organism evidence="4 5">
    <name type="scientific">Ophiostoma piceae (strain UAMH 11346)</name>
    <name type="common">Sap stain fungus</name>
    <dbReference type="NCBI Taxonomy" id="1262450"/>
    <lineage>
        <taxon>Eukaryota</taxon>
        <taxon>Fungi</taxon>
        <taxon>Dikarya</taxon>
        <taxon>Ascomycota</taxon>
        <taxon>Pezizomycotina</taxon>
        <taxon>Sordariomycetes</taxon>
        <taxon>Sordariomycetidae</taxon>
        <taxon>Ophiostomatales</taxon>
        <taxon>Ophiostomataceae</taxon>
        <taxon>Ophiostoma</taxon>
    </lineage>
</organism>
<dbReference type="SUPFAM" id="SSF56784">
    <property type="entry name" value="HAD-like"/>
    <property type="match status" value="1"/>
</dbReference>
<protein>
    <recommendedName>
        <fullName evidence="1">Mitochondrial import inner membrane translocase subunit TIM50</fullName>
    </recommendedName>
</protein>
<sequence length="594" mass="67826">MSLLVPSFCRTCANQHVALQPRRIPRPILTHCSKRSLSITSCRSVSFGSRITPKVIEERRKKYANAKPLPLQVPFRARRKLKDYSLESELSLEDQFKAALTSDAPFDPVPKKKAPKLQVKGLGSTAPLTPEAFAKSFVGISLPEKKYKSKPTKTDNIGMLNRFVATTSTRKAPAFKSPIETPPLDYAKQDLYLSPSGSFTYDVDVMPFDWRNHTNYVSKEPKREPWVAKEEVPPPGVIIPRWWPQTQEGWDQLDSPQVHAAEEAYARFNPKQPTDSQQYHAERKTVLRAVKSQKREIQKQADLYEMQLKVAEGKKSRVPPSKESGGVPDPSQDYLVKLEEPSRREPQPLLVVVDLNGTMLHRPNPKRQPRTFVKRPFSSVFFNYCVKTFWVVVWSSARADNVGVMCDNLSSPDVMRNNVVAVWARDRFGLSPSDYDGRVQCYKRLTKLWEDPHVAKSHPHYAEGGRWSQANTVLIDDTPEKARAEPHNAVIVPEFTDDNSKYDGILPSVHDYLNELCFQSNVSNYMRENPFYIRSDFEAVAEKPASTEFYEEKQATKEKRKSRLSYTYEPSSLSLKHTVAKHKWDSIAKQRAGQ</sequence>
<dbReference type="InterPro" id="IPR036412">
    <property type="entry name" value="HAD-like_sf"/>
</dbReference>
<dbReference type="Gene3D" id="3.40.50.1000">
    <property type="entry name" value="HAD superfamily/HAD-like"/>
    <property type="match status" value="1"/>
</dbReference>
<dbReference type="AlphaFoldDB" id="S3CCE4"/>
<dbReference type="InterPro" id="IPR050365">
    <property type="entry name" value="TIM50"/>
</dbReference>
<feature type="domain" description="FCP1 homology" evidence="3">
    <location>
        <begin position="344"/>
        <end position="516"/>
    </location>
</feature>
<dbReference type="SMART" id="SM00577">
    <property type="entry name" value="CPDc"/>
    <property type="match status" value="1"/>
</dbReference>
<evidence type="ECO:0000256" key="1">
    <source>
        <dbReference type="RuleBase" id="RU365079"/>
    </source>
</evidence>
<comment type="function">
    <text evidence="1">Essential component of the TIM23 complex, a complex that mediates the translocation of transit peptide-containing proteins across the mitochondrial inner membrane.</text>
</comment>
<keyword evidence="1" id="KW-0809">Transit peptide</keyword>
<dbReference type="EMBL" id="KE148147">
    <property type="protein sequence ID" value="EPE09651.1"/>
    <property type="molecule type" value="Genomic_DNA"/>
</dbReference>
<evidence type="ECO:0000313" key="5">
    <source>
        <dbReference type="Proteomes" id="UP000016923"/>
    </source>
</evidence>
<comment type="similarity">
    <text evidence="1">Belongs to the TIM50 family.</text>
</comment>
<dbReference type="OrthoDB" id="1711508at2759"/>
<comment type="subunit">
    <text evidence="1">Component of the TIM23 complex.</text>
</comment>
<name>S3CCE4_OPHP1</name>
<proteinExistence type="inferred from homology"/>
<keyword evidence="1" id="KW-0813">Transport</keyword>